<comment type="similarity">
    <text evidence="1">Belongs to the HEBP family.</text>
</comment>
<dbReference type="FunFam" id="3.20.80.10:FF:000013">
    <property type="entry name" value="Soul heme-binding family protein"/>
    <property type="match status" value="1"/>
</dbReference>
<reference evidence="2" key="1">
    <citation type="submission" date="2022-03" db="EMBL/GenBank/DDBJ databases">
        <title>A functionally conserved STORR gene fusion in Papaver species that diverged 16.8 million years ago.</title>
        <authorList>
            <person name="Catania T."/>
        </authorList>
    </citation>
    <scope>NUCLEOTIDE SEQUENCE</scope>
    <source>
        <strain evidence="2">S-191538</strain>
    </source>
</reference>
<evidence type="ECO:0008006" key="4">
    <source>
        <dbReference type="Google" id="ProtNLM"/>
    </source>
</evidence>
<dbReference type="FunFam" id="3.20.80.10:FF:000010">
    <property type="entry name" value="SOUL heme-binding family protein"/>
    <property type="match status" value="1"/>
</dbReference>
<dbReference type="PANTHER" id="PTHR11220:SF58">
    <property type="entry name" value="SOUL HEME-BINDING FAMILY PROTEIN"/>
    <property type="match status" value="1"/>
</dbReference>
<dbReference type="Proteomes" id="UP001177140">
    <property type="component" value="Unassembled WGS sequence"/>
</dbReference>
<dbReference type="SUPFAM" id="SSF55136">
    <property type="entry name" value="Probable bacterial effector-binding domain"/>
    <property type="match status" value="2"/>
</dbReference>
<dbReference type="Pfam" id="PF04832">
    <property type="entry name" value="SOUL"/>
    <property type="match status" value="2"/>
</dbReference>
<evidence type="ECO:0000313" key="3">
    <source>
        <dbReference type="Proteomes" id="UP001177140"/>
    </source>
</evidence>
<dbReference type="Gene3D" id="3.20.80.10">
    <property type="entry name" value="Regulatory factor, effector binding domain"/>
    <property type="match status" value="2"/>
</dbReference>
<dbReference type="InterPro" id="IPR006917">
    <property type="entry name" value="SOUL_heme-bd"/>
</dbReference>
<protein>
    <recommendedName>
        <fullName evidence="4">SOUL heme-binding family protein</fullName>
    </recommendedName>
</protein>
<organism evidence="2 3">
    <name type="scientific">Papaver nudicaule</name>
    <name type="common">Iceland poppy</name>
    <dbReference type="NCBI Taxonomy" id="74823"/>
    <lineage>
        <taxon>Eukaryota</taxon>
        <taxon>Viridiplantae</taxon>
        <taxon>Streptophyta</taxon>
        <taxon>Embryophyta</taxon>
        <taxon>Tracheophyta</taxon>
        <taxon>Spermatophyta</taxon>
        <taxon>Magnoliopsida</taxon>
        <taxon>Ranunculales</taxon>
        <taxon>Papaveraceae</taxon>
        <taxon>Papaveroideae</taxon>
        <taxon>Papaver</taxon>
    </lineage>
</organism>
<sequence length="227" mass="25239">MGMVFGKISVETPKYEVVQSSQDYEIRKYTSCVIAEVAYDPSQFGGDRDGGFMVLAKYIGAVGNPQNTKPETIAMTAPVITTQKVSEKIAMTAPVITTQKASEEIAMTAPVITTQKTPETVGTPSSMVMQFILPTSKYTSLEQVPKPTDERVVIREEGERKYGVVKFSGVATDELVQEKAKKLKESLERDGCKVITRENEEPFLLARYNPPWTLPMFRTNEIMIPVE</sequence>
<dbReference type="EMBL" id="JAJJMA010218773">
    <property type="protein sequence ID" value="MCL7040975.1"/>
    <property type="molecule type" value="Genomic_DNA"/>
</dbReference>
<dbReference type="InterPro" id="IPR011256">
    <property type="entry name" value="Reg_factor_effector_dom_sf"/>
</dbReference>
<evidence type="ECO:0000256" key="1">
    <source>
        <dbReference type="ARBA" id="ARBA00009817"/>
    </source>
</evidence>
<dbReference type="AlphaFoldDB" id="A0AA41VGV7"/>
<keyword evidence="3" id="KW-1185">Reference proteome</keyword>
<gene>
    <name evidence="2" type="ORF">MKW94_025390</name>
</gene>
<dbReference type="PANTHER" id="PTHR11220">
    <property type="entry name" value="HEME-BINDING PROTEIN-RELATED"/>
    <property type="match status" value="1"/>
</dbReference>
<proteinExistence type="inferred from homology"/>
<accession>A0AA41VGV7</accession>
<comment type="caution">
    <text evidence="2">The sequence shown here is derived from an EMBL/GenBank/DDBJ whole genome shotgun (WGS) entry which is preliminary data.</text>
</comment>
<name>A0AA41VGV7_PAPNU</name>
<evidence type="ECO:0000313" key="2">
    <source>
        <dbReference type="EMBL" id="MCL7040975.1"/>
    </source>
</evidence>